<dbReference type="Pfam" id="PF03372">
    <property type="entry name" value="Exo_endo_phos"/>
    <property type="match status" value="1"/>
</dbReference>
<evidence type="ECO:0008006" key="7">
    <source>
        <dbReference type="Google" id="ProtNLM"/>
    </source>
</evidence>
<dbReference type="GO" id="GO:0003824">
    <property type="term" value="F:catalytic activity"/>
    <property type="evidence" value="ECO:0007669"/>
    <property type="project" value="InterPro"/>
</dbReference>
<feature type="compositionally biased region" description="Acidic residues" evidence="2">
    <location>
        <begin position="90"/>
        <end position="106"/>
    </location>
</feature>
<feature type="compositionally biased region" description="Polar residues" evidence="2">
    <location>
        <begin position="1075"/>
        <end position="1088"/>
    </location>
</feature>
<keyword evidence="1" id="KW-0175">Coiled coil</keyword>
<dbReference type="SUPFAM" id="SSF56219">
    <property type="entry name" value="DNase I-like"/>
    <property type="match status" value="1"/>
</dbReference>
<comment type="caution">
    <text evidence="5">The sequence shown here is derived from an EMBL/GenBank/DDBJ whole genome shotgun (WGS) entry which is preliminary data.</text>
</comment>
<accession>A0AA38HQV8</accession>
<dbReference type="PANTHER" id="PTHR33273:SF2">
    <property type="entry name" value="ENDONUCLEASE_EXONUCLEASE_PHOSPHATASE DOMAIN-CONTAINING PROTEIN"/>
    <property type="match status" value="1"/>
</dbReference>
<dbReference type="EMBL" id="JALNTZ010000009">
    <property type="protein sequence ID" value="KAJ3641851.1"/>
    <property type="molecule type" value="Genomic_DNA"/>
</dbReference>
<feature type="domain" description="Endonuclease/exonuclease/phosphatase" evidence="3">
    <location>
        <begin position="510"/>
        <end position="692"/>
    </location>
</feature>
<feature type="domain" description="PiggyBac transposable element-derived protein" evidence="4">
    <location>
        <begin position="1123"/>
        <end position="1188"/>
    </location>
</feature>
<gene>
    <name evidence="5" type="ORF">Zmor_028323</name>
</gene>
<protein>
    <recommendedName>
        <fullName evidence="7">RNA-directed DNA polymerase from transposon X-element</fullName>
    </recommendedName>
</protein>
<evidence type="ECO:0000259" key="3">
    <source>
        <dbReference type="Pfam" id="PF03372"/>
    </source>
</evidence>
<evidence type="ECO:0000259" key="4">
    <source>
        <dbReference type="Pfam" id="PF13843"/>
    </source>
</evidence>
<organism evidence="5 6">
    <name type="scientific">Zophobas morio</name>
    <dbReference type="NCBI Taxonomy" id="2755281"/>
    <lineage>
        <taxon>Eukaryota</taxon>
        <taxon>Metazoa</taxon>
        <taxon>Ecdysozoa</taxon>
        <taxon>Arthropoda</taxon>
        <taxon>Hexapoda</taxon>
        <taxon>Insecta</taxon>
        <taxon>Pterygota</taxon>
        <taxon>Neoptera</taxon>
        <taxon>Endopterygota</taxon>
        <taxon>Coleoptera</taxon>
        <taxon>Polyphaga</taxon>
        <taxon>Cucujiformia</taxon>
        <taxon>Tenebrionidae</taxon>
        <taxon>Zophobas</taxon>
    </lineage>
</organism>
<evidence type="ECO:0000313" key="6">
    <source>
        <dbReference type="Proteomes" id="UP001168821"/>
    </source>
</evidence>
<dbReference type="Pfam" id="PF13843">
    <property type="entry name" value="DDE_Tnp_1_7"/>
    <property type="match status" value="1"/>
</dbReference>
<dbReference type="Gene3D" id="3.60.10.10">
    <property type="entry name" value="Endonuclease/exonuclease/phosphatase"/>
    <property type="match status" value="1"/>
</dbReference>
<feature type="compositionally biased region" description="Low complexity" evidence="2">
    <location>
        <begin position="400"/>
        <end position="416"/>
    </location>
</feature>
<feature type="compositionally biased region" description="Low complexity" evidence="2">
    <location>
        <begin position="424"/>
        <end position="438"/>
    </location>
</feature>
<evidence type="ECO:0000313" key="5">
    <source>
        <dbReference type="EMBL" id="KAJ3641851.1"/>
    </source>
</evidence>
<feature type="compositionally biased region" description="Basic residues" evidence="2">
    <location>
        <begin position="135"/>
        <end position="144"/>
    </location>
</feature>
<dbReference type="InterPro" id="IPR029526">
    <property type="entry name" value="PGBD"/>
</dbReference>
<sequence>MEARGGDGFITVEFFQRSMKELEERLLRSVQAMLSGIVVPPVQQNTVEVKPPKKAKKSKKPKPAGRKSEPTGAESAVSLAIEVPVTSPAEEAEGEATESPEMEMEVVEGVPPARDNLPGLPSDSEDDETGFTRVERRKSRKRPKPATSDSESSNDGDSGEETRPKAKAGGKSATPPVKSEKIPPVILRTHECNNSWTQVSALLKAKNIAYKQAKTTRDGIRILPMSADHFRALTAAFDEAKLPYHSFALKSEKGLKVVLKGIDRNISTEDVKIDLEKQGYHPVRVNRMRKRQKNLDMVVIEVPREEAKIYAVSRVCGLVVKTEPQKHIKSSGQCHRCQKFGHTQRGCRAAPRCVRCANAHDSRDCPDKGNKKTAKCANCGGPHPASHRGCPLWPQQGTNSGTAKAATGARAPAASKTPQTPAQTGKSSTPKGKSKSPTVQVPVSQKDGPRPSGGADRGGPSSPGKKPTLGDFSAAMSELWHVFRAANPSNEITRALREKTEKISSFVVFWNADGLRPKRNSLEEFVERIRADIVLVNETHLKPTYGAKLRNFVLYRSDRLNAPRGGTAVYVKKDIEHETIELPQLDQLEATGIAVQTAHAGVLKLYAVYCSPNRALLANELEELLDEDGPIIIAGDLNAKHPAWNSRVANGRGRMLLDFAQQRNDLAVVGPETPTHYGPVGRPDVLDIAILKDIPMRTQLEVANELESYHLPVILHLGDGLDDEAPVTFDRVDWNLFTDRLTASIGPPPRIETVEDIDNAIENLELKIRGAKNEATRTINLQRRIDALPGEIRDAIREKNRARRRFHRTLAPEDRAEANRLVARSRRLLADFRESKWNDRLQELSTENQSLWRMAKALRNQKTSLPPIHGERGVVHTVPQKAEAFADNLELQCSPNYINADLDHIGEINRSVRRKLRDSDDDEIIKPTSPAEVRAIIKRLRVKKAPGVDGINNRMIKHLPDRGVMHIVAIINGMLRLRHFPARWKVADVIFIPKAQSDLRTAPNIDSGEYIEEAITFEVETGSDADEVFSQVSPDQDTDEENVFIASMNNGNSNTGDLCLPEIGGPSKSNSSSSFLKETTTNTSQVDPSYSGLEFSKKSGIKRGRSSETPHGSQEIPLSKGKQTNKREKDGSITQINCPQSIMDYRKFMGGVDKADMMKCYYKIDRKCKKWYHRLFWHFVDTIVVNAFIIFKRKTNQYDAENFSRISNNGFDWCEFWARNFWKRFFGIAVTNNFTL</sequence>
<feature type="region of interest" description="Disordered" evidence="2">
    <location>
        <begin position="48"/>
        <end position="184"/>
    </location>
</feature>
<proteinExistence type="predicted"/>
<dbReference type="AlphaFoldDB" id="A0AA38HQV8"/>
<name>A0AA38HQV8_9CUCU</name>
<feature type="compositionally biased region" description="Basic residues" evidence="2">
    <location>
        <begin position="52"/>
        <end position="65"/>
    </location>
</feature>
<feature type="region of interest" description="Disordered" evidence="2">
    <location>
        <begin position="390"/>
        <end position="471"/>
    </location>
</feature>
<dbReference type="PANTHER" id="PTHR33273">
    <property type="entry name" value="DOMAIN-CONTAINING PROTEIN, PUTATIVE-RELATED"/>
    <property type="match status" value="1"/>
</dbReference>
<reference evidence="5" key="1">
    <citation type="journal article" date="2023" name="G3 (Bethesda)">
        <title>Whole genome assemblies of Zophobas morio and Tenebrio molitor.</title>
        <authorList>
            <person name="Kaur S."/>
            <person name="Stinson S.A."/>
            <person name="diCenzo G.C."/>
        </authorList>
    </citation>
    <scope>NUCLEOTIDE SEQUENCE</scope>
    <source>
        <strain evidence="5">QUZm001</strain>
    </source>
</reference>
<dbReference type="InterPro" id="IPR036691">
    <property type="entry name" value="Endo/exonu/phosph_ase_sf"/>
</dbReference>
<evidence type="ECO:0000256" key="2">
    <source>
        <dbReference type="SAM" id="MobiDB-lite"/>
    </source>
</evidence>
<dbReference type="InterPro" id="IPR005135">
    <property type="entry name" value="Endo/exonuclease/phosphatase"/>
</dbReference>
<dbReference type="Proteomes" id="UP001168821">
    <property type="component" value="Unassembled WGS sequence"/>
</dbReference>
<keyword evidence="6" id="KW-1185">Reference proteome</keyword>
<evidence type="ECO:0000256" key="1">
    <source>
        <dbReference type="SAM" id="Coils"/>
    </source>
</evidence>
<feature type="coiled-coil region" evidence="1">
    <location>
        <begin position="754"/>
        <end position="781"/>
    </location>
</feature>
<feature type="region of interest" description="Disordered" evidence="2">
    <location>
        <begin position="1055"/>
        <end position="1132"/>
    </location>
</feature>